<protein>
    <submittedName>
        <fullName evidence="3">16S rRNA (Guanine(966)-N(2))-methyltransferase RsmD</fullName>
    </submittedName>
</protein>
<accession>A0A1B1U533</accession>
<evidence type="ECO:0000313" key="3">
    <source>
        <dbReference type="EMBL" id="ANV97812.1"/>
    </source>
</evidence>
<dbReference type="PIRSF" id="PIRSF004553">
    <property type="entry name" value="CHP00095"/>
    <property type="match status" value="1"/>
</dbReference>
<dbReference type="AlphaFoldDB" id="A0A1B1U533"/>
<evidence type="ECO:0000313" key="4">
    <source>
        <dbReference type="Proteomes" id="UP000092884"/>
    </source>
</evidence>
<keyword evidence="4" id="KW-1185">Reference proteome</keyword>
<dbReference type="Gene3D" id="3.40.50.150">
    <property type="entry name" value="Vaccinia Virus protein VP39"/>
    <property type="match status" value="1"/>
</dbReference>
<dbReference type="RefSeq" id="WP_066339453.1">
    <property type="nucleotide sequence ID" value="NZ_CP016503.1"/>
</dbReference>
<dbReference type="Pfam" id="PF03602">
    <property type="entry name" value="Cons_hypoth95"/>
    <property type="match status" value="1"/>
</dbReference>
<reference evidence="4" key="1">
    <citation type="submission" date="2016-07" db="EMBL/GenBank/DDBJ databases">
        <authorList>
            <person name="Florea S."/>
            <person name="Webb J.S."/>
            <person name="Jaromczyk J."/>
            <person name="Schardl C.L."/>
        </authorList>
    </citation>
    <scope>NUCLEOTIDE SEQUENCE [LARGE SCALE GENOMIC DNA]</scope>
    <source>
        <strain evidence="4">MIT 01-6242</strain>
    </source>
</reference>
<dbReference type="PANTHER" id="PTHR43542">
    <property type="entry name" value="METHYLTRANSFERASE"/>
    <property type="match status" value="1"/>
</dbReference>
<sequence length="197" mass="21970">MIKGQKTLKILAGRFKGLCLEMLDRATTRPSKSILKESLFNVLQTDIEGAVLIEGFGGSGSIGLEAMSRGAKEAIFVEKDPDAYKVLKHNLAKLHQKDESLQMRCILGDTFEVLPTLLETLNGASVLYLDPPFAIREGMEGIYDACFKLVEAIKNPLVFLIVFEHFATQEMPQRLGRFALHKQKRFGKSALSYYVVS</sequence>
<dbReference type="Proteomes" id="UP000092884">
    <property type="component" value="Chromosome"/>
</dbReference>
<dbReference type="GO" id="GO:0031167">
    <property type="term" value="P:rRNA methylation"/>
    <property type="evidence" value="ECO:0007669"/>
    <property type="project" value="InterPro"/>
</dbReference>
<dbReference type="PANTHER" id="PTHR43542:SF1">
    <property type="entry name" value="METHYLTRANSFERASE"/>
    <property type="match status" value="1"/>
</dbReference>
<evidence type="ECO:0000256" key="2">
    <source>
        <dbReference type="ARBA" id="ARBA00022679"/>
    </source>
</evidence>
<organism evidence="3 4">
    <name type="scientific">Helicobacter enhydrae</name>
    <dbReference type="NCBI Taxonomy" id="222136"/>
    <lineage>
        <taxon>Bacteria</taxon>
        <taxon>Pseudomonadati</taxon>
        <taxon>Campylobacterota</taxon>
        <taxon>Epsilonproteobacteria</taxon>
        <taxon>Campylobacterales</taxon>
        <taxon>Helicobacteraceae</taxon>
        <taxon>Helicobacter</taxon>
    </lineage>
</organism>
<proteinExistence type="predicted"/>
<dbReference type="SUPFAM" id="SSF53335">
    <property type="entry name" value="S-adenosyl-L-methionine-dependent methyltransferases"/>
    <property type="match status" value="1"/>
</dbReference>
<name>A0A1B1U533_9HELI</name>
<dbReference type="InterPro" id="IPR004398">
    <property type="entry name" value="RNA_MeTrfase_RsmD"/>
</dbReference>
<dbReference type="GO" id="GO:0008168">
    <property type="term" value="F:methyltransferase activity"/>
    <property type="evidence" value="ECO:0007669"/>
    <property type="project" value="UniProtKB-KW"/>
</dbReference>
<dbReference type="EMBL" id="CP016503">
    <property type="protein sequence ID" value="ANV97812.1"/>
    <property type="molecule type" value="Genomic_DNA"/>
</dbReference>
<dbReference type="InterPro" id="IPR029063">
    <property type="entry name" value="SAM-dependent_MTases_sf"/>
</dbReference>
<keyword evidence="1 3" id="KW-0489">Methyltransferase</keyword>
<dbReference type="STRING" id="222136.BBW65_02885"/>
<evidence type="ECO:0000256" key="1">
    <source>
        <dbReference type="ARBA" id="ARBA00022603"/>
    </source>
</evidence>
<dbReference type="KEGG" id="het:BBW65_02885"/>
<gene>
    <name evidence="3" type="ORF">BBW65_02885</name>
</gene>
<dbReference type="NCBIfam" id="TIGR00095">
    <property type="entry name" value="16S rRNA (guanine(966)-N(2))-methyltransferase RsmD"/>
    <property type="match status" value="1"/>
</dbReference>
<keyword evidence="2 3" id="KW-0808">Transferase</keyword>